<evidence type="ECO:0000256" key="1">
    <source>
        <dbReference type="ARBA" id="ARBA00023125"/>
    </source>
</evidence>
<reference evidence="6 7" key="1">
    <citation type="submission" date="2024-09" db="EMBL/GenBank/DDBJ databases">
        <authorList>
            <person name="Sun Q."/>
            <person name="Mori K."/>
        </authorList>
    </citation>
    <scope>NUCLEOTIDE SEQUENCE [LARGE SCALE GENOMIC DNA]</scope>
    <source>
        <strain evidence="6 7">JCM 4414</strain>
    </source>
</reference>
<keyword evidence="7" id="KW-1185">Reference proteome</keyword>
<sequence length="225" mass="25153">MRILLVEDEPRIAETVQRALLSEHIEVDVESDGVKGLWAVTEQDYDVMVVDTMLTGLKGYEVLQRMRSRDVWTPVLMLTAKYGEGDEAAAFDLGANDYLTKPFSLVDLVARLRVLSRCGSAARAAALVAGDLTLDPSRHRVARGRTSIVLTSHEYHVLECLMRHKGKALDTADILRDVWDADYDGSESVIDVYIRYLRMKIDEPFGRHAVRTVRGVGYLLDSEGG</sequence>
<evidence type="ECO:0000313" key="7">
    <source>
        <dbReference type="Proteomes" id="UP001589716"/>
    </source>
</evidence>
<feature type="modified residue" description="4-aspartylphosphate" evidence="2">
    <location>
        <position position="51"/>
    </location>
</feature>
<dbReference type="InterPro" id="IPR001867">
    <property type="entry name" value="OmpR/PhoB-type_DNA-bd"/>
</dbReference>
<dbReference type="Pfam" id="PF00486">
    <property type="entry name" value="Trans_reg_C"/>
    <property type="match status" value="1"/>
</dbReference>
<evidence type="ECO:0000313" key="6">
    <source>
        <dbReference type="EMBL" id="MFB9556947.1"/>
    </source>
</evidence>
<dbReference type="RefSeq" id="WP_345484609.1">
    <property type="nucleotide sequence ID" value="NZ_BAAAWU010000001.1"/>
</dbReference>
<name>A0ABV5QTU0_9ACTN</name>
<dbReference type="PROSITE" id="PS51755">
    <property type="entry name" value="OMPR_PHOB"/>
    <property type="match status" value="1"/>
</dbReference>
<keyword evidence="1 3" id="KW-0238">DNA-binding</keyword>
<feature type="domain" description="Response regulatory" evidence="4">
    <location>
        <begin position="2"/>
        <end position="116"/>
    </location>
</feature>
<dbReference type="PANTHER" id="PTHR48111:SF28">
    <property type="entry name" value="TRANSCRIPTIONAL REGULATORY PROTEIN TCRX-RELATED"/>
    <property type="match status" value="1"/>
</dbReference>
<evidence type="ECO:0000259" key="4">
    <source>
        <dbReference type="PROSITE" id="PS50110"/>
    </source>
</evidence>
<gene>
    <name evidence="6" type="ORF">ACFFTP_22480</name>
</gene>
<protein>
    <submittedName>
        <fullName evidence="6">Response regulator transcription factor</fullName>
    </submittedName>
</protein>
<dbReference type="Gene3D" id="3.40.50.2300">
    <property type="match status" value="1"/>
</dbReference>
<dbReference type="SUPFAM" id="SSF52172">
    <property type="entry name" value="CheY-like"/>
    <property type="match status" value="1"/>
</dbReference>
<dbReference type="PANTHER" id="PTHR48111">
    <property type="entry name" value="REGULATOR OF RPOS"/>
    <property type="match status" value="1"/>
</dbReference>
<dbReference type="InterPro" id="IPR036388">
    <property type="entry name" value="WH-like_DNA-bd_sf"/>
</dbReference>
<dbReference type="SMART" id="SM00448">
    <property type="entry name" value="REC"/>
    <property type="match status" value="1"/>
</dbReference>
<organism evidence="6 7">
    <name type="scientific">Streptomyces roseoviridis</name>
    <dbReference type="NCBI Taxonomy" id="67361"/>
    <lineage>
        <taxon>Bacteria</taxon>
        <taxon>Bacillati</taxon>
        <taxon>Actinomycetota</taxon>
        <taxon>Actinomycetes</taxon>
        <taxon>Kitasatosporales</taxon>
        <taxon>Streptomycetaceae</taxon>
        <taxon>Streptomyces</taxon>
    </lineage>
</organism>
<dbReference type="Pfam" id="PF00072">
    <property type="entry name" value="Response_reg"/>
    <property type="match status" value="1"/>
</dbReference>
<dbReference type="SMART" id="SM00862">
    <property type="entry name" value="Trans_reg_C"/>
    <property type="match status" value="1"/>
</dbReference>
<dbReference type="Gene3D" id="1.10.10.10">
    <property type="entry name" value="Winged helix-like DNA-binding domain superfamily/Winged helix DNA-binding domain"/>
    <property type="match status" value="1"/>
</dbReference>
<evidence type="ECO:0000256" key="3">
    <source>
        <dbReference type="PROSITE-ProRule" id="PRU01091"/>
    </source>
</evidence>
<keyword evidence="2" id="KW-0597">Phosphoprotein</keyword>
<evidence type="ECO:0000259" key="5">
    <source>
        <dbReference type="PROSITE" id="PS51755"/>
    </source>
</evidence>
<feature type="DNA-binding region" description="OmpR/PhoB-type" evidence="3">
    <location>
        <begin position="124"/>
        <end position="222"/>
    </location>
</feature>
<dbReference type="Proteomes" id="UP001589716">
    <property type="component" value="Unassembled WGS sequence"/>
</dbReference>
<dbReference type="CDD" id="cd00383">
    <property type="entry name" value="trans_reg_C"/>
    <property type="match status" value="1"/>
</dbReference>
<dbReference type="InterPro" id="IPR039420">
    <property type="entry name" value="WalR-like"/>
</dbReference>
<feature type="domain" description="OmpR/PhoB-type" evidence="5">
    <location>
        <begin position="124"/>
        <end position="222"/>
    </location>
</feature>
<dbReference type="PROSITE" id="PS50110">
    <property type="entry name" value="RESPONSE_REGULATORY"/>
    <property type="match status" value="1"/>
</dbReference>
<dbReference type="InterPro" id="IPR011006">
    <property type="entry name" value="CheY-like_superfamily"/>
</dbReference>
<accession>A0ABV5QTU0</accession>
<proteinExistence type="predicted"/>
<evidence type="ECO:0000256" key="2">
    <source>
        <dbReference type="PROSITE-ProRule" id="PRU00169"/>
    </source>
</evidence>
<dbReference type="EMBL" id="JBHMCT010000013">
    <property type="protein sequence ID" value="MFB9556947.1"/>
    <property type="molecule type" value="Genomic_DNA"/>
</dbReference>
<comment type="caution">
    <text evidence="6">The sequence shown here is derived from an EMBL/GenBank/DDBJ whole genome shotgun (WGS) entry which is preliminary data.</text>
</comment>
<dbReference type="InterPro" id="IPR001789">
    <property type="entry name" value="Sig_transdc_resp-reg_receiver"/>
</dbReference>